<sequence length="73" mass="8224">MVSVAEGVAQLSSTGRLARQSVAATSLPDFRLKTYRNCNWLLEAYYKFGEELSAENKVIRINDLETWKANGEI</sequence>
<feature type="region of interest" description="Disordered" evidence="1">
    <location>
        <begin position="1"/>
        <end position="21"/>
    </location>
</feature>
<dbReference type="EMBL" id="QKKF02027168">
    <property type="protein sequence ID" value="RZF36050.1"/>
    <property type="molecule type" value="Genomic_DNA"/>
</dbReference>
<proteinExistence type="predicted"/>
<accession>A0A482WSQ4</accession>
<name>A0A482WSQ4_LAOST</name>
<evidence type="ECO:0000313" key="2">
    <source>
        <dbReference type="EMBL" id="RZF36050.1"/>
    </source>
</evidence>
<dbReference type="AlphaFoldDB" id="A0A482WSQ4"/>
<dbReference type="OrthoDB" id="5804148at2759"/>
<keyword evidence="3" id="KW-1185">Reference proteome</keyword>
<protein>
    <submittedName>
        <fullName evidence="2">Uncharacterized protein</fullName>
    </submittedName>
</protein>
<organism evidence="2 3">
    <name type="scientific">Laodelphax striatellus</name>
    <name type="common">Small brown planthopper</name>
    <name type="synonym">Delphax striatella</name>
    <dbReference type="NCBI Taxonomy" id="195883"/>
    <lineage>
        <taxon>Eukaryota</taxon>
        <taxon>Metazoa</taxon>
        <taxon>Ecdysozoa</taxon>
        <taxon>Arthropoda</taxon>
        <taxon>Hexapoda</taxon>
        <taxon>Insecta</taxon>
        <taxon>Pterygota</taxon>
        <taxon>Neoptera</taxon>
        <taxon>Paraneoptera</taxon>
        <taxon>Hemiptera</taxon>
        <taxon>Auchenorrhyncha</taxon>
        <taxon>Fulgoroidea</taxon>
        <taxon>Delphacidae</taxon>
        <taxon>Criomorphinae</taxon>
        <taxon>Laodelphax</taxon>
    </lineage>
</organism>
<evidence type="ECO:0000256" key="1">
    <source>
        <dbReference type="SAM" id="MobiDB-lite"/>
    </source>
</evidence>
<gene>
    <name evidence="2" type="ORF">LSTR_LSTR005866</name>
</gene>
<dbReference type="InParanoid" id="A0A482WSQ4"/>
<comment type="caution">
    <text evidence="2">The sequence shown here is derived from an EMBL/GenBank/DDBJ whole genome shotgun (WGS) entry which is preliminary data.</text>
</comment>
<dbReference type="Proteomes" id="UP000291343">
    <property type="component" value="Unassembled WGS sequence"/>
</dbReference>
<evidence type="ECO:0000313" key="3">
    <source>
        <dbReference type="Proteomes" id="UP000291343"/>
    </source>
</evidence>
<reference evidence="2 3" key="1">
    <citation type="journal article" date="2017" name="Gigascience">
        <title>Genome sequence of the small brown planthopper, Laodelphax striatellus.</title>
        <authorList>
            <person name="Zhu J."/>
            <person name="Jiang F."/>
            <person name="Wang X."/>
            <person name="Yang P."/>
            <person name="Bao Y."/>
            <person name="Zhao W."/>
            <person name="Wang W."/>
            <person name="Lu H."/>
            <person name="Wang Q."/>
            <person name="Cui N."/>
            <person name="Li J."/>
            <person name="Chen X."/>
            <person name="Luo L."/>
            <person name="Yu J."/>
            <person name="Kang L."/>
            <person name="Cui F."/>
        </authorList>
    </citation>
    <scope>NUCLEOTIDE SEQUENCE [LARGE SCALE GENOMIC DNA]</scope>
    <source>
        <strain evidence="2">Lst14</strain>
    </source>
</reference>